<dbReference type="Pfam" id="PF08695">
    <property type="entry name" value="Coa1"/>
    <property type="match status" value="1"/>
</dbReference>
<organism evidence="1 2">
    <name type="scientific">Lysobacter enzymogenes</name>
    <dbReference type="NCBI Taxonomy" id="69"/>
    <lineage>
        <taxon>Bacteria</taxon>
        <taxon>Pseudomonadati</taxon>
        <taxon>Pseudomonadota</taxon>
        <taxon>Gammaproteobacteria</taxon>
        <taxon>Lysobacterales</taxon>
        <taxon>Lysobacteraceae</taxon>
        <taxon>Lysobacter</taxon>
    </lineage>
</organism>
<dbReference type="Proteomes" id="UP000061569">
    <property type="component" value="Chromosome"/>
</dbReference>
<proteinExistence type="predicted"/>
<dbReference type="InterPro" id="IPR014807">
    <property type="entry name" value="Coa1"/>
</dbReference>
<dbReference type="OrthoDB" id="6027535at2"/>
<evidence type="ECO:0000313" key="1">
    <source>
        <dbReference type="EMBL" id="ALN60292.1"/>
    </source>
</evidence>
<dbReference type="EMBL" id="CP013140">
    <property type="protein sequence ID" value="ALN60292.1"/>
    <property type="molecule type" value="Genomic_DNA"/>
</dbReference>
<sequence>METEYRKPWVQRHWVLMLVLSFVVMMALSLAIGLGSLYALMSSVKDTAPYREAMARVRGDAGMVQALGEPIQTKWIPLGVVEQREQGRAAFVVFLRGPRGEGSVDVQGGFESGTWHYQRLQGEAFGPPRERFDLRSAADH</sequence>
<gene>
    <name evidence="1" type="ORF">GLE_4951</name>
</gene>
<dbReference type="PATRIC" id="fig|69.6.peg.4879"/>
<dbReference type="AlphaFoldDB" id="A0A0S2DP03"/>
<evidence type="ECO:0000313" key="2">
    <source>
        <dbReference type="Proteomes" id="UP000061569"/>
    </source>
</evidence>
<dbReference type="KEGG" id="lez:GLE_4951"/>
<dbReference type="STRING" id="69.GLE_4951"/>
<reference evidence="1 2" key="1">
    <citation type="submission" date="2015-11" db="EMBL/GenBank/DDBJ databases">
        <title>Genome sequences of Lysobacter enzymogenes strain C3 and Lysobacter antibioticus ATCC 29479.</title>
        <authorList>
            <person name="Kobayashi D.Y."/>
        </authorList>
    </citation>
    <scope>NUCLEOTIDE SEQUENCE [LARGE SCALE GENOMIC DNA]</scope>
    <source>
        <strain evidence="1 2">C3</strain>
    </source>
</reference>
<name>A0A0S2DP03_LYSEN</name>
<protein>
    <submittedName>
        <fullName evidence="1">Uncharacterized protein</fullName>
    </submittedName>
</protein>
<accession>A0A0S2DP03</accession>
<dbReference type="RefSeq" id="WP_057949440.1">
    <property type="nucleotide sequence ID" value="NZ_CP067396.1"/>
</dbReference>